<dbReference type="AlphaFoldDB" id="A0A2T3XU54"/>
<comment type="catalytic activity">
    <reaction evidence="9">
        <text>O-phospho-L-threonine + H(+) = (R)-1-aminopropan-2-yl phosphate + CO2</text>
        <dbReference type="Rhea" id="RHEA:11492"/>
        <dbReference type="ChEBI" id="CHEBI:15378"/>
        <dbReference type="ChEBI" id="CHEBI:16526"/>
        <dbReference type="ChEBI" id="CHEBI:58563"/>
        <dbReference type="ChEBI" id="CHEBI:58675"/>
        <dbReference type="EC" id="4.1.1.81"/>
    </reaction>
</comment>
<evidence type="ECO:0000256" key="8">
    <source>
        <dbReference type="ARBA" id="ARBA00029996"/>
    </source>
</evidence>
<evidence type="ECO:0000256" key="3">
    <source>
        <dbReference type="ARBA" id="ARBA00004953"/>
    </source>
</evidence>
<dbReference type="InterPro" id="IPR004839">
    <property type="entry name" value="Aminotransferase_I/II_large"/>
</dbReference>
<dbReference type="CDD" id="cd00609">
    <property type="entry name" value="AAT_like"/>
    <property type="match status" value="1"/>
</dbReference>
<dbReference type="PROSITE" id="PS00105">
    <property type="entry name" value="AA_TRANSFER_CLASS_1"/>
    <property type="match status" value="1"/>
</dbReference>
<proteinExistence type="predicted"/>
<protein>
    <recommendedName>
        <fullName evidence="4">threonine-phosphate decarboxylase</fullName>
        <ecNumber evidence="4">4.1.1.81</ecNumber>
    </recommendedName>
    <alternativeName>
        <fullName evidence="8">L-threonine-O-3-phosphate decarboxylase</fullName>
    </alternativeName>
</protein>
<dbReference type="EMBL" id="PYUC01000006">
    <property type="protein sequence ID" value="PTB20031.1"/>
    <property type="molecule type" value="Genomic_DNA"/>
</dbReference>
<evidence type="ECO:0000256" key="7">
    <source>
        <dbReference type="ARBA" id="ARBA00023239"/>
    </source>
</evidence>
<reference evidence="11 12" key="1">
    <citation type="submission" date="2018-03" db="EMBL/GenBank/DDBJ databases">
        <title>Whole genome analyses suggest that Burkholderia sensu lato contains two further novel genera in the rhizoxinica-symbiotica group Mycetohabitans gen. nov., and Trinickia gen. nov.: implications for the evolution of diazotrophy and nodulation in the Burkholderiaceae.</title>
        <authorList>
            <person name="Estrada De Los Santos P."/>
            <person name="Palmer M."/>
            <person name="Chavez-Ramirez B."/>
            <person name="Steenkamp E.T."/>
            <person name="Hirsch A.M."/>
            <person name="Manyaka P."/>
            <person name="Maluk M."/>
            <person name="Lafos M."/>
            <person name="Crook M."/>
            <person name="Gross E."/>
            <person name="Simon M.F."/>
            <person name="Bueno Dos Reis Junior F."/>
            <person name="Poole P.S."/>
            <person name="Venter S.N."/>
            <person name="James E.K."/>
        </authorList>
    </citation>
    <scope>NUCLEOTIDE SEQUENCE [LARGE SCALE GENOMIC DNA]</scope>
    <source>
        <strain evidence="11 12">JPY-366</strain>
    </source>
</reference>
<dbReference type="RefSeq" id="WP_107151382.1">
    <property type="nucleotide sequence ID" value="NZ_PYUC01000006.1"/>
</dbReference>
<dbReference type="InterPro" id="IPR015422">
    <property type="entry name" value="PyrdxlP-dep_Trfase_small"/>
</dbReference>
<dbReference type="GO" id="GO:0009236">
    <property type="term" value="P:cobalamin biosynthetic process"/>
    <property type="evidence" value="ECO:0007669"/>
    <property type="project" value="UniProtKB-UniPathway"/>
</dbReference>
<organism evidence="11 12">
    <name type="scientific">Trinickia symbiotica</name>
    <dbReference type="NCBI Taxonomy" id="863227"/>
    <lineage>
        <taxon>Bacteria</taxon>
        <taxon>Pseudomonadati</taxon>
        <taxon>Pseudomonadota</taxon>
        <taxon>Betaproteobacteria</taxon>
        <taxon>Burkholderiales</taxon>
        <taxon>Burkholderiaceae</taxon>
        <taxon>Trinickia</taxon>
    </lineage>
</organism>
<dbReference type="GO" id="GO:0030170">
    <property type="term" value="F:pyridoxal phosphate binding"/>
    <property type="evidence" value="ECO:0007669"/>
    <property type="project" value="InterPro"/>
</dbReference>
<gene>
    <name evidence="11" type="ORF">C9I57_13010</name>
</gene>
<evidence type="ECO:0000313" key="12">
    <source>
        <dbReference type="Proteomes" id="UP000240638"/>
    </source>
</evidence>
<dbReference type="Gene3D" id="3.40.640.10">
    <property type="entry name" value="Type I PLP-dependent aspartate aminotransferase-like (Major domain)"/>
    <property type="match status" value="1"/>
</dbReference>
<evidence type="ECO:0000256" key="9">
    <source>
        <dbReference type="ARBA" id="ARBA00048531"/>
    </source>
</evidence>
<dbReference type="InterPro" id="IPR004838">
    <property type="entry name" value="NHTrfase_class1_PyrdxlP-BS"/>
</dbReference>
<comment type="cofactor">
    <cofactor evidence="1">
        <name>pyridoxal 5'-phosphate</name>
        <dbReference type="ChEBI" id="CHEBI:597326"/>
    </cofactor>
</comment>
<comment type="pathway">
    <text evidence="3">Cofactor biosynthesis; adenosylcobalamin biosynthesis.</text>
</comment>
<accession>A0A2T3XU54</accession>
<dbReference type="InterPro" id="IPR015421">
    <property type="entry name" value="PyrdxlP-dep_Trfase_major"/>
</dbReference>
<dbReference type="Pfam" id="PF00155">
    <property type="entry name" value="Aminotran_1_2"/>
    <property type="match status" value="1"/>
</dbReference>
<evidence type="ECO:0000256" key="2">
    <source>
        <dbReference type="ARBA" id="ARBA00003444"/>
    </source>
</evidence>
<keyword evidence="7" id="KW-0456">Lyase</keyword>
<dbReference type="Proteomes" id="UP000240638">
    <property type="component" value="Unassembled WGS sequence"/>
</dbReference>
<dbReference type="SUPFAM" id="SSF53383">
    <property type="entry name" value="PLP-dependent transferases"/>
    <property type="match status" value="1"/>
</dbReference>
<dbReference type="InterPro" id="IPR005860">
    <property type="entry name" value="CobD"/>
</dbReference>
<comment type="function">
    <text evidence="2">Decarboxylates L-threonine-O-3-phosphate to yield (R)-1-amino-2-propanol O-2-phosphate, the precursor for the linkage between the nucleotide loop and the corrin ring in cobalamin.</text>
</comment>
<evidence type="ECO:0000313" key="11">
    <source>
        <dbReference type="EMBL" id="PTB20031.1"/>
    </source>
</evidence>
<evidence type="ECO:0000259" key="10">
    <source>
        <dbReference type="Pfam" id="PF00155"/>
    </source>
</evidence>
<dbReference type="Gene3D" id="3.90.1150.10">
    <property type="entry name" value="Aspartate Aminotransferase, domain 1"/>
    <property type="match status" value="1"/>
</dbReference>
<feature type="domain" description="Aminotransferase class I/classII large" evidence="10">
    <location>
        <begin position="75"/>
        <end position="342"/>
    </location>
</feature>
<dbReference type="UniPathway" id="UPA00148"/>
<evidence type="ECO:0000256" key="1">
    <source>
        <dbReference type="ARBA" id="ARBA00001933"/>
    </source>
</evidence>
<dbReference type="EC" id="4.1.1.81" evidence="4"/>
<dbReference type="PANTHER" id="PTHR42885:SF1">
    <property type="entry name" value="THREONINE-PHOSPHATE DECARBOXYLASE"/>
    <property type="match status" value="1"/>
</dbReference>
<dbReference type="NCBIfam" id="TIGR01140">
    <property type="entry name" value="L_thr_O3P_dcar"/>
    <property type="match status" value="1"/>
</dbReference>
<evidence type="ECO:0000256" key="5">
    <source>
        <dbReference type="ARBA" id="ARBA00022573"/>
    </source>
</evidence>
<keyword evidence="6" id="KW-0663">Pyridoxal phosphate</keyword>
<dbReference type="InterPro" id="IPR015424">
    <property type="entry name" value="PyrdxlP-dep_Trfase"/>
</dbReference>
<evidence type="ECO:0000256" key="4">
    <source>
        <dbReference type="ARBA" id="ARBA00012285"/>
    </source>
</evidence>
<name>A0A2T3XU54_9BURK</name>
<comment type="caution">
    <text evidence="11">The sequence shown here is derived from an EMBL/GenBank/DDBJ whole genome shotgun (WGS) entry which is preliminary data.</text>
</comment>
<dbReference type="PANTHER" id="PTHR42885">
    <property type="entry name" value="HISTIDINOL-PHOSPHATE AMINOTRANSFERASE-RELATED"/>
    <property type="match status" value="1"/>
</dbReference>
<dbReference type="GO" id="GO:0048472">
    <property type="term" value="F:threonine-phosphate decarboxylase activity"/>
    <property type="evidence" value="ECO:0007669"/>
    <property type="project" value="UniProtKB-EC"/>
</dbReference>
<evidence type="ECO:0000256" key="6">
    <source>
        <dbReference type="ARBA" id="ARBA00022898"/>
    </source>
</evidence>
<keyword evidence="5" id="KW-0169">Cobalamin biosynthesis</keyword>
<sequence length="360" mass="39039">MKTSPNIFDSDLPPLVPHGGNLGDAVRRYGIARERWIDLSTGINPHGYPVPAVAQQAWLRLPDDEDDLETIAALHYGSPRALAMAGTQAAIRLLPEVLPKGPVGVGLLTYGEYAPAFARAGFDVARFVTGPFADRQGQAAFVLEPGHALPENLKHLVLVNPNNPTTERFSPDVVMDWYRQLAARGGTLVVDEAFVEALPELSVASRADGEGLVVLRSIGKFFGLAGARVGFVLASAPIDRAMRRLRGPWSVSGPARVVVRAALLDAAWQTETRARLADASKRLAELLGASGLEASHTPLFAWVRQPNALQWQDCLARQGIWVRRFETVAGLRVGLPAFDEAAWSRLEAALRNVRSEIDGR</sequence>